<feature type="transmembrane region" description="Helical" evidence="1">
    <location>
        <begin position="102"/>
        <end position="123"/>
    </location>
</feature>
<proteinExistence type="predicted"/>
<evidence type="ECO:0000313" key="2">
    <source>
        <dbReference type="EMBL" id="PZX61119.1"/>
    </source>
</evidence>
<feature type="transmembrane region" description="Helical" evidence="1">
    <location>
        <begin position="61"/>
        <end position="82"/>
    </location>
</feature>
<feature type="transmembrane region" description="Helical" evidence="1">
    <location>
        <begin position="25"/>
        <end position="46"/>
    </location>
</feature>
<name>A0A2W7S2G7_9BACT</name>
<comment type="caution">
    <text evidence="2">The sequence shown here is derived from an EMBL/GenBank/DDBJ whole genome shotgun (WGS) entry which is preliminary data.</text>
</comment>
<dbReference type="AlphaFoldDB" id="A0A2W7S2G7"/>
<accession>A0A2W7S2G7</accession>
<dbReference type="EMBL" id="QKZU01000001">
    <property type="protein sequence ID" value="PZX61119.1"/>
    <property type="molecule type" value="Genomic_DNA"/>
</dbReference>
<evidence type="ECO:0000313" key="3">
    <source>
        <dbReference type="Proteomes" id="UP000249115"/>
    </source>
</evidence>
<protein>
    <recommendedName>
        <fullName evidence="4">ABC-2 type transport system permease protein</fullName>
    </recommendedName>
</protein>
<evidence type="ECO:0000256" key="1">
    <source>
        <dbReference type="SAM" id="Phobius"/>
    </source>
</evidence>
<organism evidence="2 3">
    <name type="scientific">Algoriphagus ratkowskyi</name>
    <dbReference type="NCBI Taxonomy" id="57028"/>
    <lineage>
        <taxon>Bacteria</taxon>
        <taxon>Pseudomonadati</taxon>
        <taxon>Bacteroidota</taxon>
        <taxon>Cytophagia</taxon>
        <taxon>Cytophagales</taxon>
        <taxon>Cyclobacteriaceae</taxon>
        <taxon>Algoriphagus</taxon>
    </lineage>
</organism>
<evidence type="ECO:0008006" key="4">
    <source>
        <dbReference type="Google" id="ProtNLM"/>
    </source>
</evidence>
<keyword evidence="1" id="KW-0812">Transmembrane</keyword>
<gene>
    <name evidence="2" type="ORF">LV84_00107</name>
</gene>
<keyword evidence="1" id="KW-0472">Membrane</keyword>
<feature type="transmembrane region" description="Helical" evidence="1">
    <location>
        <begin position="248"/>
        <end position="270"/>
    </location>
</feature>
<feature type="transmembrane region" description="Helical" evidence="1">
    <location>
        <begin position="167"/>
        <end position="190"/>
    </location>
</feature>
<reference evidence="2 3" key="1">
    <citation type="submission" date="2018-06" db="EMBL/GenBank/DDBJ databases">
        <title>Genomic Encyclopedia of Archaeal and Bacterial Type Strains, Phase II (KMG-II): from individual species to whole genera.</title>
        <authorList>
            <person name="Goeker M."/>
        </authorList>
    </citation>
    <scope>NUCLEOTIDE SEQUENCE [LARGE SCALE GENOMIC DNA]</scope>
    <source>
        <strain evidence="2 3">DSM 22686</strain>
    </source>
</reference>
<sequence length="277" mass="31873">MNANTISSRRVFNLFRFEFSKNRKLYLMGIPGTFLISAMLFLVIFYSNKYASSWGAQNYAVLYYAGLFFLTLFGIGYSFIELRDKRSAQLYLILPGSAMEKYLIQFLTRIVLFPILFTLLFVLGVEVSKSIFQISSVTIYGKSPTLVVDDLDVFNMLSLFYLWKLPILYYMFIGIGGVIVSIMFTGGIVFGKWNVLLMPLSFLGFTLLLFLTSIVLSWIVIGIPEDSSELFISQIRFQQPEIFTDTPLIVFVVTVLMWLAIPQFFLVAYFKLKEYEV</sequence>
<keyword evidence="1" id="KW-1133">Transmembrane helix</keyword>
<feature type="transmembrane region" description="Helical" evidence="1">
    <location>
        <begin position="202"/>
        <end position="221"/>
    </location>
</feature>
<dbReference type="Proteomes" id="UP000249115">
    <property type="component" value="Unassembled WGS sequence"/>
</dbReference>